<dbReference type="InterPro" id="IPR004550">
    <property type="entry name" value="AsnASE_II"/>
</dbReference>
<dbReference type="EC" id="3.5.1.1" evidence="2"/>
<dbReference type="Proteomes" id="UP000663879">
    <property type="component" value="Unassembled WGS sequence"/>
</dbReference>
<dbReference type="SUPFAM" id="SSF53774">
    <property type="entry name" value="Glutaminase/Asparaginase"/>
    <property type="match status" value="1"/>
</dbReference>
<feature type="domain" description="Asparaginase/glutaminase C-terminal" evidence="9">
    <location>
        <begin position="224"/>
        <end position="340"/>
    </location>
</feature>
<dbReference type="CDD" id="cd08964">
    <property type="entry name" value="L-asparaginase_II"/>
    <property type="match status" value="1"/>
</dbReference>
<dbReference type="PIRSF" id="PIRSF001220">
    <property type="entry name" value="L-ASNase_gatD"/>
    <property type="match status" value="1"/>
</dbReference>
<dbReference type="SMART" id="SM00870">
    <property type="entry name" value="Asparaginase"/>
    <property type="match status" value="1"/>
</dbReference>
<dbReference type="InterPro" id="IPR027475">
    <property type="entry name" value="Asparaginase/glutaminase_AS2"/>
</dbReference>
<proteinExistence type="inferred from homology"/>
<dbReference type="Gene3D" id="3.40.50.1170">
    <property type="entry name" value="L-asparaginase, N-terminal domain"/>
    <property type="match status" value="1"/>
</dbReference>
<dbReference type="Gene3D" id="3.40.50.40">
    <property type="match status" value="1"/>
</dbReference>
<evidence type="ECO:0000256" key="3">
    <source>
        <dbReference type="ARBA" id="ARBA00022801"/>
    </source>
</evidence>
<dbReference type="InterPro" id="IPR027473">
    <property type="entry name" value="L-asparaginase_C"/>
</dbReference>
<dbReference type="SFLD" id="SFLDS00057">
    <property type="entry name" value="Glutaminase/Asparaginase"/>
    <property type="match status" value="1"/>
</dbReference>
<dbReference type="AlphaFoldDB" id="A0A813SQY7"/>
<feature type="binding site" evidence="6">
    <location>
        <position position="66"/>
    </location>
    <ligand>
        <name>substrate</name>
    </ligand>
</feature>
<dbReference type="InterPro" id="IPR036152">
    <property type="entry name" value="Asp/glu_Ase-like_sf"/>
</dbReference>
<feature type="active site" description="O-isoaspartyl threonine intermediate" evidence="5">
    <location>
        <position position="22"/>
    </location>
</feature>
<dbReference type="PANTHER" id="PTHR11707:SF28">
    <property type="entry name" value="60 KDA LYSOPHOSPHOLIPASE"/>
    <property type="match status" value="1"/>
</dbReference>
<keyword evidence="11" id="KW-1185">Reference proteome</keyword>
<dbReference type="PROSITE" id="PS51732">
    <property type="entry name" value="ASN_GLN_ASE_3"/>
    <property type="match status" value="1"/>
</dbReference>
<evidence type="ECO:0000256" key="5">
    <source>
        <dbReference type="PIRSR" id="PIRSR001220-1"/>
    </source>
</evidence>
<evidence type="ECO:0000256" key="4">
    <source>
        <dbReference type="ARBA" id="ARBA00049366"/>
    </source>
</evidence>
<comment type="catalytic activity">
    <reaction evidence="4">
        <text>L-asparagine + H2O = L-aspartate + NH4(+)</text>
        <dbReference type="Rhea" id="RHEA:21016"/>
        <dbReference type="ChEBI" id="CHEBI:15377"/>
        <dbReference type="ChEBI" id="CHEBI:28938"/>
        <dbReference type="ChEBI" id="CHEBI:29991"/>
        <dbReference type="ChEBI" id="CHEBI:58048"/>
        <dbReference type="EC" id="3.5.1.1"/>
    </reaction>
</comment>
<name>A0A813SQY7_9BILA</name>
<evidence type="ECO:0000313" key="11">
    <source>
        <dbReference type="Proteomes" id="UP000663879"/>
    </source>
</evidence>
<feature type="domain" description="L-asparaginase N-terminal" evidence="8">
    <location>
        <begin position="13"/>
        <end position="206"/>
    </location>
</feature>
<organism evidence="10 11">
    <name type="scientific">Brachionus calyciflorus</name>
    <dbReference type="NCBI Taxonomy" id="104777"/>
    <lineage>
        <taxon>Eukaryota</taxon>
        <taxon>Metazoa</taxon>
        <taxon>Spiralia</taxon>
        <taxon>Gnathifera</taxon>
        <taxon>Rotifera</taxon>
        <taxon>Eurotatoria</taxon>
        <taxon>Monogononta</taxon>
        <taxon>Pseudotrocha</taxon>
        <taxon>Ploima</taxon>
        <taxon>Brachionidae</taxon>
        <taxon>Brachionus</taxon>
    </lineage>
</organism>
<dbReference type="PIRSF" id="PIRSF500176">
    <property type="entry name" value="L_ASNase"/>
    <property type="match status" value="1"/>
</dbReference>
<feature type="active site" evidence="7">
    <location>
        <position position="99"/>
    </location>
</feature>
<dbReference type="Pfam" id="PF17763">
    <property type="entry name" value="Asparaginase_C"/>
    <property type="match status" value="1"/>
</dbReference>
<evidence type="ECO:0000256" key="2">
    <source>
        <dbReference type="ARBA" id="ARBA00012920"/>
    </source>
</evidence>
<dbReference type="PANTHER" id="PTHR11707">
    <property type="entry name" value="L-ASPARAGINASE"/>
    <property type="match status" value="1"/>
</dbReference>
<sequence length="346" mass="38169">MLRRFSSQSGNARIIVITTGGTIVQKFDKDLGGYVPKTSGKELIESISSEINLETIELIEFAMIDSRAVDLKFLYNLSKLVQQKIDDNFVDGIVIIHGTDTMEITAYFLHRTINSPKKPVVITGAMRVVTNSDYDGKANITNAIKQVSYPETVLHGHGVSINFAGKIHSPVNVHKEHSFAIDPFSSGSFGLIGMMHTSRIDWLNNPKKSLVIPLPDKLEKVISVPIIHAFPGACTDLLDGFIQNKYQALIVVAYGSGNVNNNMYYAIKKATEHGIRIVLVTNCKYGGVYAEYGGIGGNQSLRDLGVIMADDLNPYQAMVVATLVFHNEKLLDKNELSKYFSNKILD</sequence>
<feature type="binding site" evidence="6">
    <location>
        <begin position="99"/>
        <end position="100"/>
    </location>
    <ligand>
        <name>substrate</name>
    </ligand>
</feature>
<dbReference type="EMBL" id="CAJNOC010000745">
    <property type="protein sequence ID" value="CAF0798606.1"/>
    <property type="molecule type" value="Genomic_DNA"/>
</dbReference>
<reference evidence="10" key="1">
    <citation type="submission" date="2021-02" db="EMBL/GenBank/DDBJ databases">
        <authorList>
            <person name="Nowell W R."/>
        </authorList>
    </citation>
    <scope>NUCLEOTIDE SEQUENCE</scope>
    <source>
        <strain evidence="10">Ploen Becks lab</strain>
    </source>
</reference>
<comment type="caution">
    <text evidence="10">The sequence shown here is derived from an EMBL/GenBank/DDBJ whole genome shotgun (WGS) entry which is preliminary data.</text>
</comment>
<gene>
    <name evidence="10" type="ORF">OXX778_LOCUS6346</name>
</gene>
<comment type="similarity">
    <text evidence="1">Belongs to the asparaginase 1 family.</text>
</comment>
<dbReference type="GO" id="GO:0006530">
    <property type="term" value="P:L-asparagine catabolic process"/>
    <property type="evidence" value="ECO:0007669"/>
    <property type="project" value="UniProtKB-ARBA"/>
</dbReference>
<evidence type="ECO:0000256" key="6">
    <source>
        <dbReference type="PIRSR" id="PIRSR001220-2"/>
    </source>
</evidence>
<dbReference type="InterPro" id="IPR006034">
    <property type="entry name" value="Asparaginase/glutaminase-like"/>
</dbReference>
<protein>
    <recommendedName>
        <fullName evidence="2">asparaginase</fullName>
        <ecNumber evidence="2">3.5.1.1</ecNumber>
    </recommendedName>
</protein>
<dbReference type="GO" id="GO:0004067">
    <property type="term" value="F:asparaginase activity"/>
    <property type="evidence" value="ECO:0007669"/>
    <property type="project" value="UniProtKB-UniRule"/>
</dbReference>
<dbReference type="InterPro" id="IPR037152">
    <property type="entry name" value="L-asparaginase_N_sf"/>
</dbReference>
<dbReference type="InterPro" id="IPR040919">
    <property type="entry name" value="Asparaginase_C"/>
</dbReference>
<evidence type="ECO:0000313" key="10">
    <source>
        <dbReference type="EMBL" id="CAF0798606.1"/>
    </source>
</evidence>
<evidence type="ECO:0000259" key="8">
    <source>
        <dbReference type="Pfam" id="PF00710"/>
    </source>
</evidence>
<evidence type="ECO:0000259" key="9">
    <source>
        <dbReference type="Pfam" id="PF17763"/>
    </source>
</evidence>
<evidence type="ECO:0000256" key="1">
    <source>
        <dbReference type="ARBA" id="ARBA00010518"/>
    </source>
</evidence>
<dbReference type="InterPro" id="IPR027474">
    <property type="entry name" value="L-asparaginase_N"/>
</dbReference>
<dbReference type="PRINTS" id="PR00139">
    <property type="entry name" value="ASNGLNASE"/>
</dbReference>
<evidence type="ECO:0000256" key="7">
    <source>
        <dbReference type="PROSITE-ProRule" id="PRU10100"/>
    </source>
</evidence>
<accession>A0A813SQY7</accession>
<dbReference type="PROSITE" id="PS00917">
    <property type="entry name" value="ASN_GLN_ASE_2"/>
    <property type="match status" value="1"/>
</dbReference>
<dbReference type="Pfam" id="PF00710">
    <property type="entry name" value="Asparaginase"/>
    <property type="match status" value="1"/>
</dbReference>
<keyword evidence="3" id="KW-0378">Hydrolase</keyword>
<dbReference type="OrthoDB" id="542841at2759"/>